<feature type="transmembrane region" description="Helical" evidence="1">
    <location>
        <begin position="41"/>
        <end position="74"/>
    </location>
</feature>
<evidence type="ECO:0000259" key="2">
    <source>
        <dbReference type="Pfam" id="PF14501"/>
    </source>
</evidence>
<feature type="transmembrane region" description="Helical" evidence="1">
    <location>
        <begin position="7"/>
        <end position="29"/>
    </location>
</feature>
<keyword evidence="1" id="KW-0812">Transmembrane</keyword>
<name>A0A371AY05_9FIRM</name>
<dbReference type="Proteomes" id="UP000255036">
    <property type="component" value="Unassembled WGS sequence"/>
</dbReference>
<evidence type="ECO:0000313" key="4">
    <source>
        <dbReference type="Proteomes" id="UP000255036"/>
    </source>
</evidence>
<comment type="caution">
    <text evidence="3">The sequence shown here is derived from an EMBL/GenBank/DDBJ whole genome shotgun (WGS) entry which is preliminary data.</text>
</comment>
<feature type="transmembrane region" description="Helical" evidence="1">
    <location>
        <begin position="183"/>
        <end position="206"/>
    </location>
</feature>
<sequence length="426" mass="49137">MLETKVCLLYLVSCALHIYTIYLYIRLFFEGKAKSQKYCVFFYIIAYISNYIACTFIRIPLATLLINFIIIFRMTYQYHAKLQKRLLIVINTLAILLISELIVTVLLGYLSTHNYIVQQYISLPIAVLARIVSLIGVLLLKRFKHIRNEFRFSAKYWLALCIIPVSSIYLIFILLLTSDLGNMKIVFGLIFIMVIDLFAFYLYDVLNHYYKEKMEKVLLGERNVYYAERILSMKDSVQSVRKLQHDWKNHLIELGILIQQNEKEKALDYLEKVNGAIYAVKSFVNTGNMDVDGILNYKLQEAYNQGIHIDFQTNIPEEINISPFDCAIILGNLLDNAIEAAKASVIKKFIKGRLSFNKGSLFILLENSYAGNIQCKNDEIITTKSNKENHGLGLKNVKTAVEKYSGTLDLFYNASVFRVEIILYLG</sequence>
<keyword evidence="1" id="KW-1133">Transmembrane helix</keyword>
<dbReference type="InterPro" id="IPR036890">
    <property type="entry name" value="HATPase_C_sf"/>
</dbReference>
<evidence type="ECO:0000256" key="1">
    <source>
        <dbReference type="SAM" id="Phobius"/>
    </source>
</evidence>
<feature type="transmembrane region" description="Helical" evidence="1">
    <location>
        <begin position="156"/>
        <end position="177"/>
    </location>
</feature>
<feature type="domain" description="Sensor histidine kinase NatK-like C-terminal" evidence="2">
    <location>
        <begin position="323"/>
        <end position="423"/>
    </location>
</feature>
<dbReference type="RefSeq" id="WP_115480697.1">
    <property type="nucleotide sequence ID" value="NZ_QRCT01000012.1"/>
</dbReference>
<reference evidence="3 4" key="1">
    <citation type="submission" date="2018-07" db="EMBL/GenBank/DDBJ databases">
        <title>Anaerosacharophilus polymeroproducens gen. nov. sp. nov., an anaerobic bacterium isolated from salt field.</title>
        <authorList>
            <person name="Kim W."/>
            <person name="Yang S.-H."/>
            <person name="Oh J."/>
            <person name="Lee J.-H."/>
            <person name="Kwon K.K."/>
        </authorList>
    </citation>
    <scope>NUCLEOTIDE SEQUENCE [LARGE SCALE GENOMIC DNA]</scope>
    <source>
        <strain evidence="3 4">MCWD5</strain>
    </source>
</reference>
<organism evidence="3 4">
    <name type="scientific">Anaerosacchariphilus polymeriproducens</name>
    <dbReference type="NCBI Taxonomy" id="1812858"/>
    <lineage>
        <taxon>Bacteria</taxon>
        <taxon>Bacillati</taxon>
        <taxon>Bacillota</taxon>
        <taxon>Clostridia</taxon>
        <taxon>Lachnospirales</taxon>
        <taxon>Lachnospiraceae</taxon>
        <taxon>Anaerosacchariphilus</taxon>
    </lineage>
</organism>
<protein>
    <submittedName>
        <fullName evidence="3">GHKL domain-containing protein</fullName>
    </submittedName>
</protein>
<dbReference type="EMBL" id="QRCT01000012">
    <property type="protein sequence ID" value="RDU24464.1"/>
    <property type="molecule type" value="Genomic_DNA"/>
</dbReference>
<dbReference type="GO" id="GO:0042802">
    <property type="term" value="F:identical protein binding"/>
    <property type="evidence" value="ECO:0007669"/>
    <property type="project" value="TreeGrafter"/>
</dbReference>
<evidence type="ECO:0000313" key="3">
    <source>
        <dbReference type="EMBL" id="RDU24464.1"/>
    </source>
</evidence>
<dbReference type="CDD" id="cd16935">
    <property type="entry name" value="HATPase_AgrC-ComD-like"/>
    <property type="match status" value="1"/>
</dbReference>
<dbReference type="InterPro" id="IPR032834">
    <property type="entry name" value="NatK-like_C"/>
</dbReference>
<feature type="transmembrane region" description="Helical" evidence="1">
    <location>
        <begin position="86"/>
        <end position="109"/>
    </location>
</feature>
<dbReference type="SUPFAM" id="SSF55874">
    <property type="entry name" value="ATPase domain of HSP90 chaperone/DNA topoisomerase II/histidine kinase"/>
    <property type="match status" value="1"/>
</dbReference>
<dbReference type="Pfam" id="PF14501">
    <property type="entry name" value="HATPase_c_5"/>
    <property type="match status" value="1"/>
</dbReference>
<gene>
    <name evidence="3" type="ORF">DWV06_03035</name>
</gene>
<dbReference type="PANTHER" id="PTHR40448:SF1">
    <property type="entry name" value="TWO-COMPONENT SENSOR HISTIDINE KINASE"/>
    <property type="match status" value="1"/>
</dbReference>
<keyword evidence="1" id="KW-0472">Membrane</keyword>
<dbReference type="OrthoDB" id="9816523at2"/>
<accession>A0A371AY05</accession>
<keyword evidence="4" id="KW-1185">Reference proteome</keyword>
<proteinExistence type="predicted"/>
<dbReference type="Gene3D" id="3.30.565.10">
    <property type="entry name" value="Histidine kinase-like ATPase, C-terminal domain"/>
    <property type="match status" value="1"/>
</dbReference>
<feature type="transmembrane region" description="Helical" evidence="1">
    <location>
        <begin position="121"/>
        <end position="140"/>
    </location>
</feature>
<dbReference type="PANTHER" id="PTHR40448">
    <property type="entry name" value="TWO-COMPONENT SENSOR HISTIDINE KINASE"/>
    <property type="match status" value="1"/>
</dbReference>
<dbReference type="AlphaFoldDB" id="A0A371AY05"/>